<feature type="domain" description="D-isomer specific 2-hydroxyacid dehydrogenase NAD-binding" evidence="3">
    <location>
        <begin position="113"/>
        <end position="286"/>
    </location>
</feature>
<dbReference type="RefSeq" id="WP_012171882.1">
    <property type="nucleotide sequence ID" value="NC_009937.1"/>
</dbReference>
<dbReference type="CDD" id="cd12164">
    <property type="entry name" value="GDH_like_2"/>
    <property type="match status" value="1"/>
</dbReference>
<dbReference type="STRING" id="438753.AZC_3359"/>
<dbReference type="eggNOG" id="COG0111">
    <property type="taxonomic scope" value="Bacteria"/>
</dbReference>
<dbReference type="Gene3D" id="3.40.50.720">
    <property type="entry name" value="NAD(P)-binding Rossmann-like Domain"/>
    <property type="match status" value="2"/>
</dbReference>
<reference evidence="4 5" key="6">
    <citation type="journal article" date="2011" name="Appl. Environ. Microbiol.">
        <title>Involvement of the azorhizobial chromosome partition gene (parA) in the onset of bacteroid differentiation during Sesbania rostrata stem nodule development.</title>
        <authorList>
            <person name="Liu CT."/>
            <person name="Lee KB."/>
            <person name="Wang YS."/>
            <person name="Peng MH."/>
            <person name="Lee KT."/>
            <person name="Suzuki S."/>
            <person name="Suzuki T."/>
            <person name="Oyaizu H."/>
        </authorList>
    </citation>
    <scope>NUCLEOTIDE SEQUENCE [LARGE SCALE GENOMIC DNA]</scope>
    <source>
        <strain evidence="5">ATCC 43989 / DSM 5975 / JCM 20966 / LMG 6465 / NBRC 14845 / NCIMB 13405 / ORS 571</strain>
    </source>
</reference>
<name>A8II41_AZOC5</name>
<evidence type="ECO:0000256" key="1">
    <source>
        <dbReference type="ARBA" id="ARBA00023002"/>
    </source>
</evidence>
<reference evidence="4 5" key="1">
    <citation type="journal article" date="2007" name="Appl. Environ. Microbiol.">
        <title>Rhizobial factors required for stem nodule maturation and maintenance in Sesbania rostrata-Azorhizobium caulinodans ORS571 symbiosis.</title>
        <authorList>
            <person name="Suzuki S."/>
            <person name="Aono T."/>
            <person name="Lee KB."/>
            <person name="Suzuki T."/>
            <person name="Liu CT."/>
            <person name="Miwa H."/>
            <person name="Wakao S."/>
            <person name="Iki T."/>
            <person name="Oyaizu H."/>
        </authorList>
    </citation>
    <scope>NUCLEOTIDE SEQUENCE [LARGE SCALE GENOMIC DNA]</scope>
    <source>
        <strain evidence="5">ATCC 43989 / DSM 5975 / JCM 20966 / LMG 6465 / NBRC 14845 / NCIMB 13405 / ORS 571</strain>
    </source>
</reference>
<dbReference type="HOGENOM" id="CLU_019796_1_0_5"/>
<dbReference type="GO" id="GO:0016491">
    <property type="term" value="F:oxidoreductase activity"/>
    <property type="evidence" value="ECO:0007669"/>
    <property type="project" value="UniProtKB-KW"/>
</dbReference>
<accession>A8II41</accession>
<dbReference type="SUPFAM" id="SSF52283">
    <property type="entry name" value="Formate/glycerate dehydrogenase catalytic domain-like"/>
    <property type="match status" value="1"/>
</dbReference>
<dbReference type="KEGG" id="azc:AZC_3359"/>
<dbReference type="AlphaFoldDB" id="A8II41"/>
<dbReference type="InterPro" id="IPR006140">
    <property type="entry name" value="D-isomer_DH_NAD-bd"/>
</dbReference>
<reference evidence="4 5" key="4">
    <citation type="journal article" date="2009" name="Appl. Environ. Microbiol.">
        <title>Comparative genome-wide transcriptional profiling of Azorhizobium caulinodans ORS571 grown under free-living and symbiotic conditions.</title>
        <authorList>
            <person name="Tsukada S."/>
            <person name="Aono T."/>
            <person name="Akiba N."/>
            <person name="Lee KB."/>
            <person name="Liu CT."/>
            <person name="Toyazaki H."/>
            <person name="Oyaizu H."/>
        </authorList>
    </citation>
    <scope>NUCLEOTIDE SEQUENCE [LARGE SCALE GENOMIC DNA]</scope>
    <source>
        <strain evidence="5">ATCC 43989 / DSM 5975 / JCM 20966 / LMG 6465 / NBRC 14845 / NCIMB 13405 / ORS 571</strain>
    </source>
</reference>
<dbReference type="GO" id="GO:0051287">
    <property type="term" value="F:NAD binding"/>
    <property type="evidence" value="ECO:0007669"/>
    <property type="project" value="InterPro"/>
</dbReference>
<dbReference type="Proteomes" id="UP000000270">
    <property type="component" value="Chromosome"/>
</dbReference>
<proteinExistence type="predicted"/>
<sequence length="321" mass="34922">MHGSHAPARRIIAVKSGGEAAIPDWQACFAELAPHLEVRWWDDPQVAPEDVDYVIVWQPEPGRLAAYPNLRLILSSAAGTDHITSDPSWPRHLPIVRAVTPEASQRMAEFIVMSTLALMRDLKRAITGQHQRVWDNFEVDRCAWDMRVGILGLGSMGAASARMLRSVGFGVSGWSRSQKAIEGITCHAGREGLDAFLKETDILVCLLPNTPETTGLINADLLAKLPAGAGLINAGRGTHMVLEDVLSALDSGQLSGAVLDVFEEEPLLADNPAWTHPKVIVTPHIGSIASRRARAAFYAEQIRRFEAGEPMDALYDPVAGY</sequence>
<keyword evidence="5" id="KW-1185">Reference proteome</keyword>
<reference evidence="5" key="2">
    <citation type="submission" date="2007-04" db="EMBL/GenBank/DDBJ databases">
        <title>Complete genome sequence of the nitrogen-fixing bacterium Azorhizobium caulinodans ORS571.</title>
        <authorList>
            <person name="Lee K.B."/>
            <person name="Backer P.D."/>
            <person name="Aono T."/>
            <person name="Liu C.T."/>
            <person name="Suzuki S."/>
            <person name="Suzuki T."/>
            <person name="Kaneko T."/>
            <person name="Yamada M."/>
            <person name="Tabata S."/>
            <person name="Kupfer D.M."/>
            <person name="Najar F.Z."/>
            <person name="Wiley G.B."/>
            <person name="Roe B."/>
            <person name="Binnewies T."/>
            <person name="Ussery D."/>
            <person name="Vereecke D."/>
            <person name="Gevers D."/>
            <person name="Holsters M."/>
            <person name="Oyaizu H."/>
        </authorList>
    </citation>
    <scope>NUCLEOTIDE SEQUENCE [LARGE SCALE GENOMIC DNA]</scope>
    <source>
        <strain evidence="5">ATCC 43989 / DSM 5975 / JCM 20966 / LMG 6465 / NBRC 14845 / NCIMB 13405 / ORS 571</strain>
    </source>
</reference>
<dbReference type="PANTHER" id="PTHR43333">
    <property type="entry name" value="2-HACID_DH_C DOMAIN-CONTAINING PROTEIN"/>
    <property type="match status" value="1"/>
</dbReference>
<reference evidence="4 5" key="3">
    <citation type="journal article" date="2008" name="BMC Genomics">
        <title>The genome of the versatile nitrogen fixer Azorhizobium caulinodans ORS571.</title>
        <authorList>
            <person name="Lee KB."/>
            <person name="Backer P.D."/>
            <person name="Aono T."/>
            <person name="Liu CT."/>
            <person name="Suzuki S."/>
            <person name="Suzuki T."/>
            <person name="Kaneko T."/>
            <person name="Yamada M."/>
            <person name="Tabata S."/>
            <person name="Kupfer D.M."/>
            <person name="Najar F.Z."/>
            <person name="Wiley G.B."/>
            <person name="Roe B."/>
            <person name="Binnewies T.T."/>
            <person name="Ussery D.W."/>
            <person name="D'Haeze W."/>
            <person name="Herder J.D."/>
            <person name="Gevers D."/>
            <person name="Vereecke D."/>
            <person name="Holsters M."/>
            <person name="Oyaizu H."/>
        </authorList>
    </citation>
    <scope>NUCLEOTIDE SEQUENCE [LARGE SCALE GENOMIC DNA]</scope>
    <source>
        <strain evidence="5">ATCC 43989 / DSM 5975 / JCM 20966 / LMG 6465 / NBRC 14845 / NCIMB 13405 / ORS 571</strain>
    </source>
</reference>
<protein>
    <submittedName>
        <fullName evidence="4">Putative 2-hydroxyacid dehydrogenase</fullName>
    </submittedName>
</protein>
<dbReference type="PANTHER" id="PTHR43333:SF1">
    <property type="entry name" value="D-ISOMER SPECIFIC 2-HYDROXYACID DEHYDROGENASE NAD-BINDING DOMAIN-CONTAINING PROTEIN"/>
    <property type="match status" value="1"/>
</dbReference>
<keyword evidence="1" id="KW-0560">Oxidoreductase</keyword>
<dbReference type="Pfam" id="PF02826">
    <property type="entry name" value="2-Hacid_dh_C"/>
    <property type="match status" value="1"/>
</dbReference>
<dbReference type="EMBL" id="AP009384">
    <property type="protein sequence ID" value="BAF89357.1"/>
    <property type="molecule type" value="Genomic_DNA"/>
</dbReference>
<dbReference type="InterPro" id="IPR036291">
    <property type="entry name" value="NAD(P)-bd_dom_sf"/>
</dbReference>
<gene>
    <name evidence="4" type="ordered locus">AZC_3359</name>
</gene>
<keyword evidence="2" id="KW-0520">NAD</keyword>
<evidence type="ECO:0000256" key="2">
    <source>
        <dbReference type="ARBA" id="ARBA00023027"/>
    </source>
</evidence>
<evidence type="ECO:0000313" key="5">
    <source>
        <dbReference type="Proteomes" id="UP000000270"/>
    </source>
</evidence>
<dbReference type="SUPFAM" id="SSF51735">
    <property type="entry name" value="NAD(P)-binding Rossmann-fold domains"/>
    <property type="match status" value="1"/>
</dbReference>
<reference evidence="4 5" key="5">
    <citation type="journal article" date="2010" name="Appl. Environ. Microbiol.">
        <title>phrR-like gene praR of Azorhizobium caulinodans ORS571 is essential for symbiosis with Sesbania rostrata and is involved in expression of reb genes.</title>
        <authorList>
            <person name="Akiba N."/>
            <person name="Aono T."/>
            <person name="Toyazaki H."/>
            <person name="Sato S."/>
            <person name="Oyaizu H."/>
        </authorList>
    </citation>
    <scope>NUCLEOTIDE SEQUENCE [LARGE SCALE GENOMIC DNA]</scope>
    <source>
        <strain evidence="5">ATCC 43989 / DSM 5975 / JCM 20966 / LMG 6465 / NBRC 14845 / NCIMB 13405 / ORS 571</strain>
    </source>
</reference>
<organism evidence="4 5">
    <name type="scientific">Azorhizobium caulinodans (strain ATCC 43989 / DSM 5975 / JCM 20966 / LMG 6465 / NBRC 14845 / NCIMB 13405 / ORS 571)</name>
    <dbReference type="NCBI Taxonomy" id="438753"/>
    <lineage>
        <taxon>Bacteria</taxon>
        <taxon>Pseudomonadati</taxon>
        <taxon>Pseudomonadota</taxon>
        <taxon>Alphaproteobacteria</taxon>
        <taxon>Hyphomicrobiales</taxon>
        <taxon>Xanthobacteraceae</taxon>
        <taxon>Azorhizobium</taxon>
    </lineage>
</organism>
<evidence type="ECO:0000313" key="4">
    <source>
        <dbReference type="EMBL" id="BAF89357.1"/>
    </source>
</evidence>
<evidence type="ECO:0000259" key="3">
    <source>
        <dbReference type="Pfam" id="PF02826"/>
    </source>
</evidence>